<keyword evidence="6" id="KW-0460">Magnesium</keyword>
<comment type="subcellular location">
    <subcellularLocation>
        <location evidence="1">Membrane</location>
        <topology evidence="1">Multi-pass membrane protein</topology>
    </subcellularLocation>
</comment>
<evidence type="ECO:0000256" key="1">
    <source>
        <dbReference type="ARBA" id="ARBA00004141"/>
    </source>
</evidence>
<dbReference type="InterPro" id="IPR023298">
    <property type="entry name" value="ATPase_P-typ_TM_dom_sf"/>
</dbReference>
<keyword evidence="4" id="KW-0547">Nucleotide-binding</keyword>
<evidence type="ECO:0000256" key="2">
    <source>
        <dbReference type="ARBA" id="ARBA00022553"/>
    </source>
</evidence>
<dbReference type="SUPFAM" id="SSF81665">
    <property type="entry name" value="Calcium ATPase, transmembrane domain M"/>
    <property type="match status" value="1"/>
</dbReference>
<keyword evidence="12" id="KW-1185">Reference proteome</keyword>
<feature type="signal peptide" evidence="10">
    <location>
        <begin position="1"/>
        <end position="16"/>
    </location>
</feature>
<evidence type="ECO:0000256" key="6">
    <source>
        <dbReference type="ARBA" id="ARBA00022842"/>
    </source>
</evidence>
<keyword evidence="5" id="KW-0067">ATP-binding</keyword>
<evidence type="ECO:0000256" key="3">
    <source>
        <dbReference type="ARBA" id="ARBA00022723"/>
    </source>
</evidence>
<organism evidence="11 12">
    <name type="scientific">Teladorsagia circumcincta</name>
    <name type="common">Brown stomach worm</name>
    <name type="synonym">Ostertagia circumcincta</name>
    <dbReference type="NCBI Taxonomy" id="45464"/>
    <lineage>
        <taxon>Eukaryota</taxon>
        <taxon>Metazoa</taxon>
        <taxon>Ecdysozoa</taxon>
        <taxon>Nematoda</taxon>
        <taxon>Chromadorea</taxon>
        <taxon>Rhabditida</taxon>
        <taxon>Rhabditina</taxon>
        <taxon>Rhabditomorpha</taxon>
        <taxon>Strongyloidea</taxon>
        <taxon>Trichostrongylidae</taxon>
        <taxon>Teladorsagia</taxon>
    </lineage>
</organism>
<evidence type="ECO:0008006" key="13">
    <source>
        <dbReference type="Google" id="ProtNLM"/>
    </source>
</evidence>
<evidence type="ECO:0000256" key="9">
    <source>
        <dbReference type="SAM" id="Phobius"/>
    </source>
</evidence>
<feature type="chain" id="PRO_5013843027" description="Cation transporting ATPase" evidence="10">
    <location>
        <begin position="17"/>
        <end position="250"/>
    </location>
</feature>
<evidence type="ECO:0000313" key="12">
    <source>
        <dbReference type="Proteomes" id="UP000230423"/>
    </source>
</evidence>
<evidence type="ECO:0000256" key="8">
    <source>
        <dbReference type="SAM" id="MobiDB-lite"/>
    </source>
</evidence>
<keyword evidence="2" id="KW-0597">Phosphoprotein</keyword>
<dbReference type="EMBL" id="KZ348006">
    <property type="protein sequence ID" value="PIO66822.1"/>
    <property type="molecule type" value="Genomic_DNA"/>
</dbReference>
<keyword evidence="7" id="KW-1278">Translocase</keyword>
<dbReference type="OrthoDB" id="5864847at2759"/>
<name>A0A2G9UAP8_TELCI</name>
<accession>A0A2G9UAP8</accession>
<evidence type="ECO:0000313" key="11">
    <source>
        <dbReference type="EMBL" id="PIO66822.1"/>
    </source>
</evidence>
<dbReference type="GO" id="GO:0006874">
    <property type="term" value="P:intracellular calcium ion homeostasis"/>
    <property type="evidence" value="ECO:0007669"/>
    <property type="project" value="TreeGrafter"/>
</dbReference>
<evidence type="ECO:0000256" key="5">
    <source>
        <dbReference type="ARBA" id="ARBA00022840"/>
    </source>
</evidence>
<sequence>MFLITLVALFFGNTPASDCLSPTPPPTRLLSLASVTSVCGQLLIMAITQFYVFVSTTWQPWFIPYSVPVGDEADDKRSMQGTALFCTTTLQYITLALINSKGEPYRKPIFFNLPLCITLLVVTVVGLAMSFDIVSLYITLWPPGFIISFLEYDPIPYFENRLLLVFIALICALISYLFQCGVVEFLILELREKWLRHRRIKDPQTNHEKYERLLFDIGQEPAWLRAYTRSQQKQNGKERAALPQDQTTRV</sequence>
<dbReference type="PANTHER" id="PTHR45630">
    <property type="entry name" value="CATION-TRANSPORTING ATPASE-RELATED"/>
    <property type="match status" value="1"/>
</dbReference>
<dbReference type="InterPro" id="IPR006544">
    <property type="entry name" value="P-type_TPase_V"/>
</dbReference>
<dbReference type="AlphaFoldDB" id="A0A2G9UAP8"/>
<keyword evidence="3" id="KW-0479">Metal-binding</keyword>
<feature type="region of interest" description="Disordered" evidence="8">
    <location>
        <begin position="229"/>
        <end position="250"/>
    </location>
</feature>
<reference evidence="11 12" key="1">
    <citation type="submission" date="2015-09" db="EMBL/GenBank/DDBJ databases">
        <title>Draft genome of the parasitic nematode Teladorsagia circumcincta isolate WARC Sus (inbred).</title>
        <authorList>
            <person name="Mitreva M."/>
        </authorList>
    </citation>
    <scope>NUCLEOTIDE SEQUENCE [LARGE SCALE GENOMIC DNA]</scope>
    <source>
        <strain evidence="11 12">S</strain>
    </source>
</reference>
<keyword evidence="9" id="KW-1133">Transmembrane helix</keyword>
<proteinExistence type="predicted"/>
<keyword evidence="9" id="KW-0472">Membrane</keyword>
<evidence type="ECO:0000256" key="10">
    <source>
        <dbReference type="SAM" id="SignalP"/>
    </source>
</evidence>
<gene>
    <name evidence="11" type="ORF">TELCIR_11451</name>
</gene>
<dbReference type="PANTHER" id="PTHR45630:SF8">
    <property type="entry name" value="CATION-TRANSPORTING ATPASE"/>
    <property type="match status" value="1"/>
</dbReference>
<feature type="transmembrane region" description="Helical" evidence="9">
    <location>
        <begin position="162"/>
        <end position="188"/>
    </location>
</feature>
<dbReference type="GO" id="GO:0046872">
    <property type="term" value="F:metal ion binding"/>
    <property type="evidence" value="ECO:0007669"/>
    <property type="project" value="UniProtKB-KW"/>
</dbReference>
<dbReference type="GO" id="GO:0015203">
    <property type="term" value="F:polyamine transmembrane transporter activity"/>
    <property type="evidence" value="ECO:0007669"/>
    <property type="project" value="TreeGrafter"/>
</dbReference>
<dbReference type="GO" id="GO:0019829">
    <property type="term" value="F:ATPase-coupled monoatomic cation transmembrane transporter activity"/>
    <property type="evidence" value="ECO:0007669"/>
    <property type="project" value="TreeGrafter"/>
</dbReference>
<keyword evidence="9" id="KW-0812">Transmembrane</keyword>
<evidence type="ECO:0000256" key="4">
    <source>
        <dbReference type="ARBA" id="ARBA00022741"/>
    </source>
</evidence>
<dbReference type="GO" id="GO:0140358">
    <property type="term" value="F:P-type transmembrane transporter activity"/>
    <property type="evidence" value="ECO:0007669"/>
    <property type="project" value="InterPro"/>
</dbReference>
<keyword evidence="10" id="KW-0732">Signal</keyword>
<feature type="transmembrane region" description="Helical" evidence="9">
    <location>
        <begin position="109"/>
        <end position="142"/>
    </location>
</feature>
<evidence type="ECO:0000256" key="7">
    <source>
        <dbReference type="ARBA" id="ARBA00022967"/>
    </source>
</evidence>
<feature type="transmembrane region" description="Helical" evidence="9">
    <location>
        <begin position="32"/>
        <end position="54"/>
    </location>
</feature>
<protein>
    <recommendedName>
        <fullName evidence="13">Cation transporting ATPase</fullName>
    </recommendedName>
</protein>
<dbReference type="GO" id="GO:0005524">
    <property type="term" value="F:ATP binding"/>
    <property type="evidence" value="ECO:0007669"/>
    <property type="project" value="UniProtKB-KW"/>
</dbReference>
<dbReference type="GO" id="GO:0016020">
    <property type="term" value="C:membrane"/>
    <property type="evidence" value="ECO:0007669"/>
    <property type="project" value="UniProtKB-SubCell"/>
</dbReference>
<dbReference type="Proteomes" id="UP000230423">
    <property type="component" value="Unassembled WGS sequence"/>
</dbReference>